<dbReference type="CDD" id="cd03385">
    <property type="entry name" value="PAP2_BcrC_like"/>
    <property type="match status" value="1"/>
</dbReference>
<feature type="domain" description="Phosphatidic acid phosphatase type 2/haloperoxidase" evidence="2">
    <location>
        <begin position="59"/>
        <end position="167"/>
    </location>
</feature>
<dbReference type="SMART" id="SM00014">
    <property type="entry name" value="acidPPc"/>
    <property type="match status" value="1"/>
</dbReference>
<dbReference type="InterPro" id="IPR000326">
    <property type="entry name" value="PAP2/HPO"/>
</dbReference>
<organism evidence="3 4">
    <name type="scientific">Crenobacter oryzisoli</name>
    <dbReference type="NCBI Taxonomy" id="3056844"/>
    <lineage>
        <taxon>Bacteria</taxon>
        <taxon>Pseudomonadati</taxon>
        <taxon>Pseudomonadota</taxon>
        <taxon>Betaproteobacteria</taxon>
        <taxon>Neisseriales</taxon>
        <taxon>Neisseriaceae</taxon>
        <taxon>Crenobacter</taxon>
    </lineage>
</organism>
<dbReference type="RefSeq" id="WP_289832272.1">
    <property type="nucleotide sequence ID" value="NZ_JAUEDK010000081.1"/>
</dbReference>
<evidence type="ECO:0000313" key="4">
    <source>
        <dbReference type="Proteomes" id="UP001168540"/>
    </source>
</evidence>
<gene>
    <name evidence="3" type="ORF">QU481_22795</name>
</gene>
<feature type="transmembrane region" description="Helical" evidence="1">
    <location>
        <begin position="58"/>
        <end position="80"/>
    </location>
</feature>
<dbReference type="EMBL" id="JAUEDK010000081">
    <property type="protein sequence ID" value="MDN0077649.1"/>
    <property type="molecule type" value="Genomic_DNA"/>
</dbReference>
<dbReference type="InterPro" id="IPR036938">
    <property type="entry name" value="PAP2/HPO_sf"/>
</dbReference>
<dbReference type="PANTHER" id="PTHR14969">
    <property type="entry name" value="SPHINGOSINE-1-PHOSPHATE PHOSPHOHYDROLASE"/>
    <property type="match status" value="1"/>
</dbReference>
<accession>A0ABT7XVQ1</accession>
<evidence type="ECO:0000256" key="1">
    <source>
        <dbReference type="SAM" id="Phobius"/>
    </source>
</evidence>
<sequence>MSSLEALNHSLFLSINATAATPHLAIVAGIVTAQYLIFTVPLLMVGLWLQGGHPQRVLAVRAVLVTVLALLIAQVVGQFWPHPRPFMIGLGARFIPHAADSSFPSDHGTVMAAVTLTLLLGRARLCGLAMLLVGVAVAWSRVFLGVHFPFDMLGSVVVAALAYALLVPFWLPCGEAVVGAVERLYRCVLARPIAAGWLRA</sequence>
<proteinExistence type="predicted"/>
<keyword evidence="1" id="KW-0472">Membrane</keyword>
<keyword evidence="4" id="KW-1185">Reference proteome</keyword>
<reference evidence="3" key="1">
    <citation type="submission" date="2023-06" db="EMBL/GenBank/DDBJ databases">
        <authorList>
            <person name="Zhang S."/>
        </authorList>
    </citation>
    <scope>NUCLEOTIDE SEQUENCE</scope>
    <source>
        <strain evidence="3">SG2303</strain>
    </source>
</reference>
<comment type="caution">
    <text evidence="3">The sequence shown here is derived from an EMBL/GenBank/DDBJ whole genome shotgun (WGS) entry which is preliminary data.</text>
</comment>
<name>A0ABT7XVQ1_9NEIS</name>
<dbReference type="Proteomes" id="UP001168540">
    <property type="component" value="Unassembled WGS sequence"/>
</dbReference>
<dbReference type="Pfam" id="PF01569">
    <property type="entry name" value="PAP2"/>
    <property type="match status" value="1"/>
</dbReference>
<keyword evidence="1" id="KW-1133">Transmembrane helix</keyword>
<dbReference type="SUPFAM" id="SSF48317">
    <property type="entry name" value="Acid phosphatase/Vanadium-dependent haloperoxidase"/>
    <property type="match status" value="1"/>
</dbReference>
<evidence type="ECO:0000259" key="2">
    <source>
        <dbReference type="SMART" id="SM00014"/>
    </source>
</evidence>
<evidence type="ECO:0000313" key="3">
    <source>
        <dbReference type="EMBL" id="MDN0077649.1"/>
    </source>
</evidence>
<feature type="transmembrane region" description="Helical" evidence="1">
    <location>
        <begin position="20"/>
        <end position="46"/>
    </location>
</feature>
<dbReference type="Gene3D" id="1.20.144.10">
    <property type="entry name" value="Phosphatidic acid phosphatase type 2/haloperoxidase"/>
    <property type="match status" value="1"/>
</dbReference>
<protein>
    <submittedName>
        <fullName evidence="3">Phosphatase PAP2 family protein</fullName>
    </submittedName>
</protein>
<feature type="transmembrane region" description="Helical" evidence="1">
    <location>
        <begin position="150"/>
        <end position="171"/>
    </location>
</feature>
<dbReference type="PANTHER" id="PTHR14969:SF13">
    <property type="entry name" value="AT30094P"/>
    <property type="match status" value="1"/>
</dbReference>
<dbReference type="InterPro" id="IPR033879">
    <property type="entry name" value="UPP_Pase"/>
</dbReference>
<keyword evidence="1" id="KW-0812">Transmembrane</keyword>
<feature type="transmembrane region" description="Helical" evidence="1">
    <location>
        <begin position="110"/>
        <end position="138"/>
    </location>
</feature>